<dbReference type="STRING" id="930131.SAMN05216389_11745"/>
<dbReference type="InterPro" id="IPR004559">
    <property type="entry name" value="HemW-like"/>
</dbReference>
<accession>A0A1I0FW61</accession>
<dbReference type="InterPro" id="IPR007197">
    <property type="entry name" value="rSAM"/>
</dbReference>
<dbReference type="SFLD" id="SFLDS00029">
    <property type="entry name" value="Radical_SAM"/>
    <property type="match status" value="1"/>
</dbReference>
<sequence>MIQSVYIHIPFCQQICHYCDFTKFFYNEELANDYMEALKKEINTSVMGNKNKVRTIFIGGGTPTALNQTQLRSLLEIVQEKFDVANCQEYTIEANPGDFDEEKVKLLKAYGVNRISLGVQVFDDGMLEELGRLHKVKDVYHTINLLKQYGFENISIDLIYSLPNQTPEHFQHTVDEALSFQLPHYSSYSLQIEPKTIFYNRYKKGKLHRPAQEDEVQMYEILKNSMRDNGLIQYEISNFAKNGYESKHNLNYWNNDYYYGFGAGASGYLPGKRTINIRPLPSYIKQAMQTGQPVLHVDEIGLKEQIEEELFLGLRKLQGIRKTDFEKKYGFPYDVLYRQQINNLIQKGWLIEKGDFIRLTEEGVLLGNNVFEHFLLEEEELNRVR</sequence>
<evidence type="ECO:0000313" key="5">
    <source>
        <dbReference type="EMBL" id="SET61710.1"/>
    </source>
</evidence>
<dbReference type="Pfam" id="PF06969">
    <property type="entry name" value="HemN_C"/>
    <property type="match status" value="1"/>
</dbReference>
<dbReference type="NCBIfam" id="TIGR00539">
    <property type="entry name" value="hemN_rel"/>
    <property type="match status" value="1"/>
</dbReference>
<evidence type="ECO:0000256" key="3">
    <source>
        <dbReference type="RuleBase" id="RU364116"/>
    </source>
</evidence>
<dbReference type="Pfam" id="PF04055">
    <property type="entry name" value="Radical_SAM"/>
    <property type="match status" value="1"/>
</dbReference>
<protein>
    <recommendedName>
        <fullName evidence="2 3">Heme chaperone HemW</fullName>
    </recommendedName>
</protein>
<feature type="domain" description="Radical SAM core" evidence="4">
    <location>
        <begin position="1"/>
        <end position="232"/>
    </location>
</feature>
<dbReference type="PROSITE" id="PS51918">
    <property type="entry name" value="RADICAL_SAM"/>
    <property type="match status" value="1"/>
</dbReference>
<keyword evidence="3" id="KW-0349">Heme</keyword>
<keyword evidence="6" id="KW-1185">Reference proteome</keyword>
<dbReference type="GO" id="GO:0005737">
    <property type="term" value="C:cytoplasm"/>
    <property type="evidence" value="ECO:0007669"/>
    <property type="project" value="UniProtKB-SubCell"/>
</dbReference>
<dbReference type="CDD" id="cd01335">
    <property type="entry name" value="Radical_SAM"/>
    <property type="match status" value="1"/>
</dbReference>
<name>A0A1I0FW61_9BACI</name>
<reference evidence="5 6" key="1">
    <citation type="submission" date="2016-10" db="EMBL/GenBank/DDBJ databases">
        <authorList>
            <person name="de Groot N.N."/>
        </authorList>
    </citation>
    <scope>NUCLEOTIDE SEQUENCE [LARGE SCALE GENOMIC DNA]</scope>
    <source>
        <strain evidence="5 6">IBRC-M 10780</strain>
    </source>
</reference>
<dbReference type="Proteomes" id="UP000198618">
    <property type="component" value="Unassembled WGS sequence"/>
</dbReference>
<keyword evidence="3" id="KW-0963">Cytoplasm</keyword>
<keyword evidence="3" id="KW-0143">Chaperone</keyword>
<dbReference type="EMBL" id="FOHE01000017">
    <property type="protein sequence ID" value="SET61710.1"/>
    <property type="molecule type" value="Genomic_DNA"/>
</dbReference>
<dbReference type="GO" id="GO:0046872">
    <property type="term" value="F:metal ion binding"/>
    <property type="evidence" value="ECO:0007669"/>
    <property type="project" value="UniProtKB-UniRule"/>
</dbReference>
<dbReference type="SUPFAM" id="SSF102114">
    <property type="entry name" value="Radical SAM enzymes"/>
    <property type="match status" value="1"/>
</dbReference>
<keyword evidence="3" id="KW-0479">Metal-binding</keyword>
<keyword evidence="3" id="KW-0004">4Fe-4S</keyword>
<dbReference type="InterPro" id="IPR023404">
    <property type="entry name" value="rSAM_horseshoe"/>
</dbReference>
<evidence type="ECO:0000313" key="6">
    <source>
        <dbReference type="Proteomes" id="UP000198618"/>
    </source>
</evidence>
<evidence type="ECO:0000256" key="1">
    <source>
        <dbReference type="ARBA" id="ARBA00006100"/>
    </source>
</evidence>
<dbReference type="SFLD" id="SFLDF00288">
    <property type="entry name" value="HemN-like__clustered_with_nucl"/>
    <property type="match status" value="1"/>
</dbReference>
<dbReference type="InterPro" id="IPR058240">
    <property type="entry name" value="rSAM_sf"/>
</dbReference>
<comment type="similarity">
    <text evidence="1">Belongs to the anaerobic coproporphyrinogen-III oxidase family. HemW subfamily.</text>
</comment>
<dbReference type="Gene3D" id="3.80.30.20">
    <property type="entry name" value="tm_1862 like domain"/>
    <property type="match status" value="1"/>
</dbReference>
<dbReference type="GO" id="GO:0051539">
    <property type="term" value="F:4 iron, 4 sulfur cluster binding"/>
    <property type="evidence" value="ECO:0007669"/>
    <property type="project" value="UniProtKB-UniRule"/>
</dbReference>
<keyword evidence="3" id="KW-0408">Iron</keyword>
<dbReference type="InterPro" id="IPR034505">
    <property type="entry name" value="Coproporphyrinogen-III_oxidase"/>
</dbReference>
<keyword evidence="3" id="KW-0949">S-adenosyl-L-methionine</keyword>
<dbReference type="SMART" id="SM00729">
    <property type="entry name" value="Elp3"/>
    <property type="match status" value="1"/>
</dbReference>
<dbReference type="SFLD" id="SFLDF00562">
    <property type="entry name" value="HemN-like__clustered_with_heat"/>
    <property type="match status" value="1"/>
</dbReference>
<dbReference type="GO" id="GO:0006779">
    <property type="term" value="P:porphyrin-containing compound biosynthetic process"/>
    <property type="evidence" value="ECO:0007669"/>
    <property type="project" value="InterPro"/>
</dbReference>
<dbReference type="PANTHER" id="PTHR13932:SF5">
    <property type="entry name" value="RADICAL S-ADENOSYL METHIONINE DOMAIN-CONTAINING PROTEIN 1, MITOCHONDRIAL"/>
    <property type="match status" value="1"/>
</dbReference>
<comment type="subcellular location">
    <subcellularLocation>
        <location evidence="3">Cytoplasm</location>
    </subcellularLocation>
</comment>
<dbReference type="SFLD" id="SFLDG01065">
    <property type="entry name" value="anaerobic_coproporphyrinogen-I"/>
    <property type="match status" value="1"/>
</dbReference>
<comment type="function">
    <text evidence="3">Probably acts as a heme chaperone, transferring heme to an unknown acceptor. Binds one molecule of heme per monomer, possibly covalently. Binds 1 [4Fe-4S] cluster. The cluster is coordinated with 3 cysteines and an exchangeable S-adenosyl-L-methionine.</text>
</comment>
<dbReference type="AlphaFoldDB" id="A0A1I0FW61"/>
<evidence type="ECO:0000259" key="4">
    <source>
        <dbReference type="PROSITE" id="PS51918"/>
    </source>
</evidence>
<dbReference type="InterPro" id="IPR010723">
    <property type="entry name" value="HemN_C"/>
</dbReference>
<keyword evidence="3" id="KW-0411">Iron-sulfur</keyword>
<organism evidence="5 6">
    <name type="scientific">Oceanobacillus limi</name>
    <dbReference type="NCBI Taxonomy" id="930131"/>
    <lineage>
        <taxon>Bacteria</taxon>
        <taxon>Bacillati</taxon>
        <taxon>Bacillota</taxon>
        <taxon>Bacilli</taxon>
        <taxon>Bacillales</taxon>
        <taxon>Bacillaceae</taxon>
        <taxon>Oceanobacillus</taxon>
    </lineage>
</organism>
<dbReference type="PANTHER" id="PTHR13932">
    <property type="entry name" value="COPROPORPHYRINIGEN III OXIDASE"/>
    <property type="match status" value="1"/>
</dbReference>
<dbReference type="GO" id="GO:0004109">
    <property type="term" value="F:coproporphyrinogen oxidase activity"/>
    <property type="evidence" value="ECO:0007669"/>
    <property type="project" value="InterPro"/>
</dbReference>
<gene>
    <name evidence="5" type="ORF">SAMN05216389_11745</name>
</gene>
<dbReference type="InterPro" id="IPR006638">
    <property type="entry name" value="Elp3/MiaA/NifB-like_rSAM"/>
</dbReference>
<dbReference type="RefSeq" id="WP_090871547.1">
    <property type="nucleotide sequence ID" value="NZ_FOHE01000017.1"/>
</dbReference>
<evidence type="ECO:0000256" key="2">
    <source>
        <dbReference type="ARBA" id="ARBA00017228"/>
    </source>
</evidence>
<dbReference type="OrthoDB" id="9808022at2"/>
<dbReference type="SFLD" id="SFLDG01082">
    <property type="entry name" value="B12-binding_domain_containing"/>
    <property type="match status" value="1"/>
</dbReference>
<proteinExistence type="inferred from homology"/>